<organism evidence="3 4">
    <name type="scientific">Patiria miniata</name>
    <name type="common">Bat star</name>
    <name type="synonym">Asterina miniata</name>
    <dbReference type="NCBI Taxonomy" id="46514"/>
    <lineage>
        <taxon>Eukaryota</taxon>
        <taxon>Metazoa</taxon>
        <taxon>Echinodermata</taxon>
        <taxon>Eleutherozoa</taxon>
        <taxon>Asterozoa</taxon>
        <taxon>Asteroidea</taxon>
        <taxon>Valvatacea</taxon>
        <taxon>Valvatida</taxon>
        <taxon>Asterinidae</taxon>
        <taxon>Patiria</taxon>
    </lineage>
</organism>
<dbReference type="AlphaFoldDB" id="A0A914BH92"/>
<dbReference type="EnsemblMetazoa" id="XM_038219531.1">
    <property type="protein sequence ID" value="XP_038075459.1"/>
    <property type="gene ID" value="LOC119743158"/>
</dbReference>
<evidence type="ECO:0000313" key="4">
    <source>
        <dbReference type="Proteomes" id="UP000887568"/>
    </source>
</evidence>
<evidence type="ECO:0000313" key="3">
    <source>
        <dbReference type="EnsemblMetazoa" id="XP_038075459.1"/>
    </source>
</evidence>
<name>A0A914BH92_PATMI</name>
<keyword evidence="2" id="KW-0472">Membrane</keyword>
<feature type="transmembrane region" description="Helical" evidence="2">
    <location>
        <begin position="83"/>
        <end position="112"/>
    </location>
</feature>
<keyword evidence="4" id="KW-1185">Reference proteome</keyword>
<reference evidence="3" key="1">
    <citation type="submission" date="2022-11" db="UniProtKB">
        <authorList>
            <consortium name="EnsemblMetazoa"/>
        </authorList>
    </citation>
    <scope>IDENTIFICATION</scope>
</reference>
<dbReference type="Proteomes" id="UP000887568">
    <property type="component" value="Unplaced"/>
</dbReference>
<evidence type="ECO:0000256" key="2">
    <source>
        <dbReference type="SAM" id="Phobius"/>
    </source>
</evidence>
<keyword evidence="2" id="KW-1133">Transmembrane helix</keyword>
<feature type="compositionally biased region" description="Acidic residues" evidence="1">
    <location>
        <begin position="136"/>
        <end position="152"/>
    </location>
</feature>
<dbReference type="RefSeq" id="XP_038075459.1">
    <property type="nucleotide sequence ID" value="XM_038219531.1"/>
</dbReference>
<feature type="region of interest" description="Disordered" evidence="1">
    <location>
        <begin position="131"/>
        <end position="159"/>
    </location>
</feature>
<sequence length="231" mass="25459">MRIIQFRPYSAAPRDNSNYSDVTMFLRWAFPRVELEAYNVDASKAVFFLILAVHAVLPIQAEIKPSLDPNQPQEKQAGGEDQHPYQITTFVIVVLMLVMMVIGMIGVIWFCAKTNRTGTDQHQLSPYVKFTSSDVENGDGEAETNNEEEQVPELDLPTSSQPGACIASISASVAHGTSTSNPPQNQDPYEKSATEIHTVIDGNNNTVHISSGVRYYMNSGYTTLHSDTDCG</sequence>
<proteinExistence type="predicted"/>
<dbReference type="GeneID" id="119743158"/>
<evidence type="ECO:0000256" key="1">
    <source>
        <dbReference type="SAM" id="MobiDB-lite"/>
    </source>
</evidence>
<feature type="transmembrane region" description="Helical" evidence="2">
    <location>
        <begin position="45"/>
        <end position="63"/>
    </location>
</feature>
<protein>
    <submittedName>
        <fullName evidence="3">Uncharacterized protein</fullName>
    </submittedName>
</protein>
<keyword evidence="2" id="KW-0812">Transmembrane</keyword>
<accession>A0A914BH92</accession>